<sequence length="578" mass="63425">MPRTAIGLSAQTSVDLASEGPYAGLSIEEAATLERVRHRIETSRNEASVHRARALSLQEQAAATTARADQSQVAADKVRQELDTWKHHTEQGNLLFDPQIQYVRGLQGRLHGLQANTHQLRDAAQSFAQGAQDAELESVSLEQTAETVALEHGRLLLEAKTARLASIRDLRQQLTASQEEVDAQLRQASPALLSDAAFNAHTSVPSEAPVTPAVTAAQVHAPLVTAAQAHASSARPLVTVHHSRLSAINDTDHTAIGVTLTAGDQVPIKPRRGKVPADAESAITALRQELSEQISQICKDHGVHPADVRALLGFGEQVVRESNNFNRFQNWFSGSGGKSGAKGHGSFMTEVKAAWDDLKTDGERMRTTMEAVKKWELDSRRANKIESVREALAEHERRALKLTVQAEESKGICSIVIVTHPHPEVNGFIVATSHTERVAKRCVTRSRNLAELVSYFDSYVRWNPPRSMRLPDEHREADDGDDSDEVQIRKRRKRRATRDQKKEAKKAMPTRTPRTQTVASGDGNGSGVRAVRMMCGQGRTRTVPTPISTFDNTCWAQSLGTIKGMAGSFSHWTTEEEV</sequence>
<accession>A0ABN7J2I7</accession>
<comment type="caution">
    <text evidence="2">The sequence shown here is derived from an EMBL/GenBank/DDBJ whole genome shotgun (WGS) entry which is preliminary data.</text>
</comment>
<evidence type="ECO:0000313" key="2">
    <source>
        <dbReference type="EMBL" id="CAD6948150.1"/>
    </source>
</evidence>
<feature type="compositionally biased region" description="Basic and acidic residues" evidence="1">
    <location>
        <begin position="497"/>
        <end position="506"/>
    </location>
</feature>
<evidence type="ECO:0000256" key="1">
    <source>
        <dbReference type="SAM" id="MobiDB-lite"/>
    </source>
</evidence>
<organism evidence="2 3">
    <name type="scientific">Tilletia caries</name>
    <name type="common">wheat bunt fungus</name>
    <dbReference type="NCBI Taxonomy" id="13290"/>
    <lineage>
        <taxon>Eukaryota</taxon>
        <taxon>Fungi</taxon>
        <taxon>Dikarya</taxon>
        <taxon>Basidiomycota</taxon>
        <taxon>Ustilaginomycotina</taxon>
        <taxon>Exobasidiomycetes</taxon>
        <taxon>Tilletiales</taxon>
        <taxon>Tilletiaceae</taxon>
        <taxon>Tilletia</taxon>
    </lineage>
</organism>
<dbReference type="Proteomes" id="UP000836402">
    <property type="component" value="Unassembled WGS sequence"/>
</dbReference>
<keyword evidence="3" id="KW-1185">Reference proteome</keyword>
<protein>
    <submittedName>
        <fullName evidence="2">Uncharacterized protein</fullName>
    </submittedName>
</protein>
<gene>
    <name evidence="2" type="ORF">JKIAZH3_G385</name>
</gene>
<dbReference type="EMBL" id="CAJHJG010005176">
    <property type="protein sequence ID" value="CAD6948150.1"/>
    <property type="molecule type" value="Genomic_DNA"/>
</dbReference>
<name>A0ABN7J2I7_9BASI</name>
<reference evidence="2" key="1">
    <citation type="submission" date="2020-10" db="EMBL/GenBank/DDBJ databases">
        <authorList>
            <person name="Sedaghatjoo S."/>
        </authorList>
    </citation>
    <scope>NUCLEOTIDE SEQUENCE</scope>
    <source>
        <strain evidence="2">AZH3</strain>
    </source>
</reference>
<feature type="region of interest" description="Disordered" evidence="1">
    <location>
        <begin position="466"/>
        <end position="527"/>
    </location>
</feature>
<evidence type="ECO:0000313" key="3">
    <source>
        <dbReference type="Proteomes" id="UP000836402"/>
    </source>
</evidence>
<proteinExistence type="predicted"/>